<evidence type="ECO:0000313" key="3">
    <source>
        <dbReference type="EMBL" id="PCE32484.1"/>
    </source>
</evidence>
<reference evidence="3 4" key="1">
    <citation type="submission" date="2017-01" db="EMBL/GenBank/DDBJ databases">
        <title>Whole-Genome Shotgun Sequencing of Two beta-Proteobacterial Species in Search of the Bulgecin Biosynthetic Cluster.</title>
        <authorList>
            <person name="Horsman M.E."/>
            <person name="Marous D.R."/>
            <person name="Li R."/>
            <person name="Oliver R.A."/>
            <person name="Byun B."/>
            <person name="Emrich S.J."/>
            <person name="Boggess B."/>
            <person name="Townsend C.A."/>
            <person name="Mobashery S."/>
        </authorList>
    </citation>
    <scope>NUCLEOTIDE SEQUENCE [LARGE SCALE GENOMIC DNA]</scope>
    <source>
        <strain evidence="3 4">ATCC 31433</strain>
    </source>
</reference>
<evidence type="ECO:0008006" key="5">
    <source>
        <dbReference type="Google" id="ProtNLM"/>
    </source>
</evidence>
<sequence length="61" mass="6362">MGVEGIRVGWRRVVTKYILYGIYATIVVTLFSCSPPGGGGGTSGWGSSSARSGYSSYGSHK</sequence>
<comment type="caution">
    <text evidence="3">The sequence shown here is derived from an EMBL/GenBank/DDBJ whole genome shotgun (WGS) entry which is preliminary data.</text>
</comment>
<dbReference type="EMBL" id="MTZU01000026">
    <property type="protein sequence ID" value="PCE32484.1"/>
    <property type="molecule type" value="Genomic_DNA"/>
</dbReference>
<keyword evidence="2" id="KW-1133">Transmembrane helix</keyword>
<name>A0A2A4FIQ1_9BURK</name>
<dbReference type="AlphaFoldDB" id="A0A2A4FIQ1"/>
<keyword evidence="2" id="KW-0472">Membrane</keyword>
<gene>
    <name evidence="3" type="ORF">BZL54_09690</name>
</gene>
<feature type="region of interest" description="Disordered" evidence="1">
    <location>
        <begin position="37"/>
        <end position="61"/>
    </location>
</feature>
<accession>A0A2A4FIQ1</accession>
<evidence type="ECO:0000256" key="1">
    <source>
        <dbReference type="SAM" id="MobiDB-lite"/>
    </source>
</evidence>
<proteinExistence type="predicted"/>
<dbReference type="Proteomes" id="UP000217994">
    <property type="component" value="Unassembled WGS sequence"/>
</dbReference>
<feature type="transmembrane region" description="Helical" evidence="2">
    <location>
        <begin position="17"/>
        <end position="37"/>
    </location>
</feature>
<keyword evidence="2" id="KW-0812">Transmembrane</keyword>
<dbReference type="PROSITE" id="PS51257">
    <property type="entry name" value="PROKAR_LIPOPROTEIN"/>
    <property type="match status" value="1"/>
</dbReference>
<evidence type="ECO:0000313" key="4">
    <source>
        <dbReference type="Proteomes" id="UP000217994"/>
    </source>
</evidence>
<protein>
    <recommendedName>
        <fullName evidence="5">Lipoprotein</fullName>
    </recommendedName>
</protein>
<feature type="compositionally biased region" description="Low complexity" evidence="1">
    <location>
        <begin position="45"/>
        <end position="61"/>
    </location>
</feature>
<organism evidence="3 4">
    <name type="scientific">Burkholderia ubonensis subsp. mesacidophila</name>
    <dbReference type="NCBI Taxonomy" id="265293"/>
    <lineage>
        <taxon>Bacteria</taxon>
        <taxon>Pseudomonadati</taxon>
        <taxon>Pseudomonadota</taxon>
        <taxon>Betaproteobacteria</taxon>
        <taxon>Burkholderiales</taxon>
        <taxon>Burkholderiaceae</taxon>
        <taxon>Burkholderia</taxon>
        <taxon>Burkholderia cepacia complex</taxon>
    </lineage>
</organism>
<evidence type="ECO:0000256" key="2">
    <source>
        <dbReference type="SAM" id="Phobius"/>
    </source>
</evidence>